<proteinExistence type="predicted"/>
<keyword evidence="2" id="KW-1185">Reference proteome</keyword>
<dbReference type="RefSeq" id="WP_158367489.1">
    <property type="nucleotide sequence ID" value="NZ_JAOQJU010000001.1"/>
</dbReference>
<accession>A0ABT2RIN0</accession>
<organism evidence="1 2">
    <name type="scientific">Dorea acetigenes</name>
    <dbReference type="NCBI Taxonomy" id="2981787"/>
    <lineage>
        <taxon>Bacteria</taxon>
        <taxon>Bacillati</taxon>
        <taxon>Bacillota</taxon>
        <taxon>Clostridia</taxon>
        <taxon>Lachnospirales</taxon>
        <taxon>Lachnospiraceae</taxon>
        <taxon>Dorea</taxon>
    </lineage>
</organism>
<comment type="caution">
    <text evidence="1">The sequence shown here is derived from an EMBL/GenBank/DDBJ whole genome shotgun (WGS) entry which is preliminary data.</text>
</comment>
<evidence type="ECO:0000313" key="1">
    <source>
        <dbReference type="EMBL" id="MCU6685250.1"/>
    </source>
</evidence>
<protein>
    <submittedName>
        <fullName evidence="1">Uncharacterized protein</fullName>
    </submittedName>
</protein>
<name>A0ABT2RIN0_9FIRM</name>
<sequence length="86" mass="10261">MFIAEKLILEKQYLKAEELLSRDKEKFLYNEVIRNYLLGGCYDKLGEQESAKKYMEYVKQYGNTMPCKKQAQEWLETKLQGRLISI</sequence>
<gene>
    <name evidence="1" type="ORF">OCV99_01550</name>
</gene>
<dbReference type="EMBL" id="JAOQJU010000001">
    <property type="protein sequence ID" value="MCU6685250.1"/>
    <property type="molecule type" value="Genomic_DNA"/>
</dbReference>
<dbReference type="Proteomes" id="UP001652431">
    <property type="component" value="Unassembled WGS sequence"/>
</dbReference>
<evidence type="ECO:0000313" key="2">
    <source>
        <dbReference type="Proteomes" id="UP001652431"/>
    </source>
</evidence>
<reference evidence="1 2" key="1">
    <citation type="journal article" date="2021" name="ISME Commun">
        <title>Automated analysis of genomic sequences facilitates high-throughput and comprehensive description of bacteria.</title>
        <authorList>
            <person name="Hitch T.C.A."/>
        </authorList>
    </citation>
    <scope>NUCLEOTIDE SEQUENCE [LARGE SCALE GENOMIC DNA]</scope>
    <source>
        <strain evidence="1 2">Sanger_03</strain>
    </source>
</reference>